<dbReference type="InterPro" id="IPR056462">
    <property type="entry name" value="HAD_RAM2/GPAT1-8"/>
</dbReference>
<dbReference type="OrthoDB" id="1854593at2759"/>
<organism evidence="9 10">
    <name type="scientific">Morella rubra</name>
    <name type="common">Chinese bayberry</name>
    <dbReference type="NCBI Taxonomy" id="262757"/>
    <lineage>
        <taxon>Eukaryota</taxon>
        <taxon>Viridiplantae</taxon>
        <taxon>Streptophyta</taxon>
        <taxon>Embryophyta</taxon>
        <taxon>Tracheophyta</taxon>
        <taxon>Spermatophyta</taxon>
        <taxon>Magnoliopsida</taxon>
        <taxon>eudicotyledons</taxon>
        <taxon>Gunneridae</taxon>
        <taxon>Pentapetalae</taxon>
        <taxon>rosids</taxon>
        <taxon>fabids</taxon>
        <taxon>Fagales</taxon>
        <taxon>Myricaceae</taxon>
        <taxon>Morella</taxon>
    </lineage>
</organism>
<evidence type="ECO:0000313" key="9">
    <source>
        <dbReference type="EMBL" id="KAB1199888.1"/>
    </source>
</evidence>
<dbReference type="GO" id="GO:0016020">
    <property type="term" value="C:membrane"/>
    <property type="evidence" value="ECO:0007669"/>
    <property type="project" value="UniProtKB-SubCell"/>
</dbReference>
<dbReference type="SUPFAM" id="SSF69593">
    <property type="entry name" value="Glycerol-3-phosphate (1)-acyltransferase"/>
    <property type="match status" value="1"/>
</dbReference>
<dbReference type="Pfam" id="PF23270">
    <property type="entry name" value="HAD_RAM2_N"/>
    <property type="match status" value="1"/>
</dbReference>
<evidence type="ECO:0000256" key="6">
    <source>
        <dbReference type="ARBA" id="ARBA00023136"/>
    </source>
</evidence>
<keyword evidence="3 9" id="KW-0808">Transferase</keyword>
<evidence type="ECO:0000256" key="5">
    <source>
        <dbReference type="ARBA" id="ARBA00022989"/>
    </source>
</evidence>
<sequence length="533" mass="60034">MCKASFFNTLFWFLYRSIFRKPRGFHINLSNIHANQFKYQRYHSDLALRSDLSGQTLMFDVEGALLKSSSLFPFFMLVAFEAGNFLRAIFLVLLYPVICLVGRQMGLQIMVMVCFCGIKRESFRAGKIVLPKFFLEDVGSEIFAVLRSGGRKVGVSELPRVMVEGFLMDYLEIDNVIGRELKSFHGYFVGLMEEKKDVSGLEEIFEEDQVGPNMIGITGLHKVIDHHFFSHCKEIYLVGEADKKSWQNLTREKYPKPLIFHDGRLALLPTPLDALAIFTWSPFGYILAIFRILISNTLPTKISTPLNAFSGMRLTVTLPKSSYSDHQGTASEEHKSKGVLYVCNHRTLLDPLYLSVALDKSLTGVSYSLSRISEMLSPIKTCRLTRNRDEDARMIDSLLNEADVVICAEGTTCRESYLLRFSPLFTELGDVIVPVALDSHVTMFYGTTASGLKCLDPFFFLMNPAPQYTVQLLEKVCGLSTSQYNGDQKSKFDVANHVQSEIGKALGFECTKLTRRDKYLILAGNEGTVGGKP</sequence>
<comment type="similarity">
    <text evidence="2">Belongs to the GPAT/DAPAT family.</text>
</comment>
<evidence type="ECO:0000256" key="2">
    <source>
        <dbReference type="ARBA" id="ARBA00007937"/>
    </source>
</evidence>
<gene>
    <name evidence="9" type="ORF">CJ030_MR0G010411</name>
</gene>
<dbReference type="PANTHER" id="PTHR15486">
    <property type="entry name" value="ANCIENT UBIQUITOUS PROTEIN"/>
    <property type="match status" value="1"/>
</dbReference>
<dbReference type="AlphaFoldDB" id="A0A6A1UIP8"/>
<accession>A0A6A1UIP8</accession>
<evidence type="ECO:0000256" key="1">
    <source>
        <dbReference type="ARBA" id="ARBA00004141"/>
    </source>
</evidence>
<dbReference type="EMBL" id="RXIC02000405">
    <property type="protein sequence ID" value="KAB1199888.1"/>
    <property type="molecule type" value="Genomic_DNA"/>
</dbReference>
<keyword evidence="6" id="KW-0472">Membrane</keyword>
<evidence type="ECO:0000313" key="10">
    <source>
        <dbReference type="Proteomes" id="UP000516437"/>
    </source>
</evidence>
<keyword evidence="7 9" id="KW-0012">Acyltransferase</keyword>
<protein>
    <submittedName>
        <fullName evidence="9">Putative glycerol-3-phosphate acyltransferase 3</fullName>
    </submittedName>
</protein>
<comment type="caution">
    <text evidence="9">The sequence shown here is derived from an EMBL/GenBank/DDBJ whole genome shotgun (WGS) entry which is preliminary data.</text>
</comment>
<dbReference type="SMART" id="SM00563">
    <property type="entry name" value="PlsC"/>
    <property type="match status" value="1"/>
</dbReference>
<dbReference type="GO" id="GO:0090447">
    <property type="term" value="F:glycerol-3-phosphate 2-O-acyltransferase activity"/>
    <property type="evidence" value="ECO:0007669"/>
    <property type="project" value="TreeGrafter"/>
</dbReference>
<dbReference type="Proteomes" id="UP000516437">
    <property type="component" value="Unassembled WGS sequence"/>
</dbReference>
<name>A0A6A1UIP8_9ROSI</name>
<reference evidence="9 10" key="1">
    <citation type="journal article" date="2019" name="Plant Biotechnol. J.">
        <title>The red bayberry genome and genetic basis of sex determination.</title>
        <authorList>
            <person name="Jia H.M."/>
            <person name="Jia H.J."/>
            <person name="Cai Q.L."/>
            <person name="Wang Y."/>
            <person name="Zhao H.B."/>
            <person name="Yang W.F."/>
            <person name="Wang G.Y."/>
            <person name="Li Y.H."/>
            <person name="Zhan D.L."/>
            <person name="Shen Y.T."/>
            <person name="Niu Q.F."/>
            <person name="Chang L."/>
            <person name="Qiu J."/>
            <person name="Zhao L."/>
            <person name="Xie H.B."/>
            <person name="Fu W.Y."/>
            <person name="Jin J."/>
            <person name="Li X.W."/>
            <person name="Jiao Y."/>
            <person name="Zhou C.C."/>
            <person name="Tu T."/>
            <person name="Chai C.Y."/>
            <person name="Gao J.L."/>
            <person name="Fan L.J."/>
            <person name="van de Weg E."/>
            <person name="Wang J.Y."/>
            <person name="Gao Z.S."/>
        </authorList>
    </citation>
    <scope>NUCLEOTIDE SEQUENCE [LARGE SCALE GENOMIC DNA]</scope>
    <source>
        <tissue evidence="9">Leaves</tissue>
    </source>
</reference>
<evidence type="ECO:0000259" key="8">
    <source>
        <dbReference type="SMART" id="SM00563"/>
    </source>
</evidence>
<dbReference type="GO" id="GO:0010143">
    <property type="term" value="P:cutin biosynthetic process"/>
    <property type="evidence" value="ECO:0007669"/>
    <property type="project" value="TreeGrafter"/>
</dbReference>
<evidence type="ECO:0000256" key="3">
    <source>
        <dbReference type="ARBA" id="ARBA00022679"/>
    </source>
</evidence>
<keyword evidence="4" id="KW-0812">Transmembrane</keyword>
<feature type="domain" description="Phospholipid/glycerol acyltransferase" evidence="8">
    <location>
        <begin position="339"/>
        <end position="440"/>
    </location>
</feature>
<comment type="subcellular location">
    <subcellularLocation>
        <location evidence="1">Membrane</location>
        <topology evidence="1">Multi-pass membrane protein</topology>
    </subcellularLocation>
</comment>
<evidence type="ECO:0000256" key="7">
    <source>
        <dbReference type="ARBA" id="ARBA00023315"/>
    </source>
</evidence>
<proteinExistence type="inferred from homology"/>
<keyword evidence="10" id="KW-1185">Reference proteome</keyword>
<evidence type="ECO:0000256" key="4">
    <source>
        <dbReference type="ARBA" id="ARBA00022692"/>
    </source>
</evidence>
<dbReference type="Pfam" id="PF01553">
    <property type="entry name" value="Acyltransferase"/>
    <property type="match status" value="1"/>
</dbReference>
<dbReference type="PANTHER" id="PTHR15486:SF62">
    <property type="entry name" value="GLYCEROL-3-PHOSPHATE ACYLTRANSFERASE 2-RELATED"/>
    <property type="match status" value="1"/>
</dbReference>
<dbReference type="InterPro" id="IPR002123">
    <property type="entry name" value="Plipid/glycerol_acylTrfase"/>
</dbReference>
<dbReference type="GO" id="GO:0016791">
    <property type="term" value="F:phosphatase activity"/>
    <property type="evidence" value="ECO:0007669"/>
    <property type="project" value="TreeGrafter"/>
</dbReference>
<keyword evidence="5" id="KW-1133">Transmembrane helix</keyword>